<keyword evidence="1" id="KW-0812">Transmembrane</keyword>
<feature type="transmembrane region" description="Helical" evidence="1">
    <location>
        <begin position="37"/>
        <end position="60"/>
    </location>
</feature>
<reference evidence="2 3" key="1">
    <citation type="submission" date="2018-11" db="EMBL/GenBank/DDBJ databases">
        <title>Sequencing the genomes of 1000 actinobacteria strains.</title>
        <authorList>
            <person name="Klenk H.-P."/>
        </authorList>
    </citation>
    <scope>NUCLEOTIDE SEQUENCE [LARGE SCALE GENOMIC DNA]</scope>
    <source>
        <strain evidence="2 3">DSM 44254</strain>
    </source>
</reference>
<accession>A0A3N1D476</accession>
<dbReference type="RefSeq" id="WP_123667559.1">
    <property type="nucleotide sequence ID" value="NZ_RJKE01000001.1"/>
</dbReference>
<gene>
    <name evidence="2" type="ORF">EDD29_5963</name>
</gene>
<evidence type="ECO:0000313" key="3">
    <source>
        <dbReference type="Proteomes" id="UP000272400"/>
    </source>
</evidence>
<feature type="transmembrane region" description="Helical" evidence="1">
    <location>
        <begin position="12"/>
        <end position="31"/>
    </location>
</feature>
<dbReference type="OrthoDB" id="3540856at2"/>
<dbReference type="AlphaFoldDB" id="A0A3N1D476"/>
<protein>
    <submittedName>
        <fullName evidence="2">Uncharacterized protein</fullName>
    </submittedName>
</protein>
<sequence length="70" mass="6938">MSAGGSHAGEAKSWVVVAVALVGSIIAGFGLPLGNWVMFGAGFAVMAVAAVLGVVFRIMADVVVAVPPKL</sequence>
<dbReference type="NCBIfam" id="NF041681">
    <property type="entry name" value="HGxxPAAW"/>
    <property type="match status" value="1"/>
</dbReference>
<keyword evidence="3" id="KW-1185">Reference proteome</keyword>
<evidence type="ECO:0000313" key="2">
    <source>
        <dbReference type="EMBL" id="ROO88300.1"/>
    </source>
</evidence>
<comment type="caution">
    <text evidence="2">The sequence shown here is derived from an EMBL/GenBank/DDBJ whole genome shotgun (WGS) entry which is preliminary data.</text>
</comment>
<evidence type="ECO:0000256" key="1">
    <source>
        <dbReference type="SAM" id="Phobius"/>
    </source>
</evidence>
<dbReference type="EMBL" id="RJKE01000001">
    <property type="protein sequence ID" value="ROO88300.1"/>
    <property type="molecule type" value="Genomic_DNA"/>
</dbReference>
<proteinExistence type="predicted"/>
<keyword evidence="1" id="KW-0472">Membrane</keyword>
<name>A0A3N1D476_9ACTN</name>
<organism evidence="2 3">
    <name type="scientific">Actinocorallia herbida</name>
    <dbReference type="NCBI Taxonomy" id="58109"/>
    <lineage>
        <taxon>Bacteria</taxon>
        <taxon>Bacillati</taxon>
        <taxon>Actinomycetota</taxon>
        <taxon>Actinomycetes</taxon>
        <taxon>Streptosporangiales</taxon>
        <taxon>Thermomonosporaceae</taxon>
        <taxon>Actinocorallia</taxon>
    </lineage>
</organism>
<dbReference type="Proteomes" id="UP000272400">
    <property type="component" value="Unassembled WGS sequence"/>
</dbReference>
<keyword evidence="1" id="KW-1133">Transmembrane helix</keyword>